<keyword evidence="4 14" id="KW-0813">Transport</keyword>
<keyword evidence="7" id="KW-0812">Transmembrane</keyword>
<keyword evidence="11" id="KW-1133">Transmembrane helix</keyword>
<keyword evidence="5 14" id="KW-1003">Cell membrane</keyword>
<keyword evidence="12" id="KW-0472">Membrane</keyword>
<feature type="compositionally biased region" description="Polar residues" evidence="15">
    <location>
        <begin position="138"/>
        <end position="159"/>
    </location>
</feature>
<dbReference type="OrthoDB" id="1628901at2"/>
<feature type="compositionally biased region" description="Basic and acidic residues" evidence="15">
    <location>
        <begin position="88"/>
        <end position="128"/>
    </location>
</feature>
<keyword evidence="6 14" id="KW-0997">Cell inner membrane</keyword>
<evidence type="ECO:0000256" key="7">
    <source>
        <dbReference type="ARBA" id="ARBA00022692"/>
    </source>
</evidence>
<evidence type="ECO:0000256" key="2">
    <source>
        <dbReference type="ARBA" id="ARBA00006555"/>
    </source>
</evidence>
<comment type="function">
    <text evidence="14">Interacts with outer membrane receptor proteins that carry out high-affinity binding and energy dependent uptake into the periplasmic space of specific substrates. It could act to transduce energy from the cytoplasmic membrane to specific energy-requiring processes in the outer membrane, resulting in the release into the periplasm of ligands bound by these outer membrane proteins.</text>
</comment>
<dbReference type="Pfam" id="PF16031">
    <property type="entry name" value="TonB_N"/>
    <property type="match status" value="1"/>
</dbReference>
<keyword evidence="18" id="KW-1185">Reference proteome</keyword>
<dbReference type="AlphaFoldDB" id="K8X5F9"/>
<dbReference type="NCBIfam" id="TIGR01352">
    <property type="entry name" value="tonB_Cterm"/>
    <property type="match status" value="1"/>
</dbReference>
<dbReference type="InterPro" id="IPR037682">
    <property type="entry name" value="TonB_C"/>
</dbReference>
<dbReference type="GO" id="GO:0098797">
    <property type="term" value="C:plasma membrane protein complex"/>
    <property type="evidence" value="ECO:0007669"/>
    <property type="project" value="TreeGrafter"/>
</dbReference>
<dbReference type="PROSITE" id="PS52015">
    <property type="entry name" value="TONB_CTD"/>
    <property type="match status" value="1"/>
</dbReference>
<evidence type="ECO:0000256" key="1">
    <source>
        <dbReference type="ARBA" id="ARBA00004383"/>
    </source>
</evidence>
<evidence type="ECO:0000256" key="4">
    <source>
        <dbReference type="ARBA" id="ARBA00022448"/>
    </source>
</evidence>
<accession>K8X5F9</accession>
<protein>
    <recommendedName>
        <fullName evidence="3 14">Protein TonB</fullName>
    </recommendedName>
</protein>
<evidence type="ECO:0000256" key="5">
    <source>
        <dbReference type="ARBA" id="ARBA00022475"/>
    </source>
</evidence>
<dbReference type="PATRIC" id="fig|1141662.3.peg.1016"/>
<dbReference type="RefSeq" id="WP_008911036.1">
    <property type="nucleotide sequence ID" value="NZ_KB233222.1"/>
</dbReference>
<dbReference type="GO" id="GO:0030288">
    <property type="term" value="C:outer membrane-bounded periplasmic space"/>
    <property type="evidence" value="ECO:0007669"/>
    <property type="project" value="InterPro"/>
</dbReference>
<dbReference type="Gene3D" id="3.30.2420.10">
    <property type="entry name" value="TonB"/>
    <property type="match status" value="1"/>
</dbReference>
<feature type="compositionally biased region" description="Low complexity" evidence="15">
    <location>
        <begin position="77"/>
        <end position="87"/>
    </location>
</feature>
<evidence type="ECO:0000259" key="16">
    <source>
        <dbReference type="PROSITE" id="PS52015"/>
    </source>
</evidence>
<dbReference type="GO" id="GO:0015891">
    <property type="term" value="P:siderophore transport"/>
    <property type="evidence" value="ECO:0007669"/>
    <property type="project" value="InterPro"/>
</dbReference>
<keyword evidence="9 14" id="KW-0653">Protein transport</keyword>
<feature type="domain" description="TonB C-terminal" evidence="16">
    <location>
        <begin position="156"/>
        <end position="246"/>
    </location>
</feature>
<evidence type="ECO:0000256" key="8">
    <source>
        <dbReference type="ARBA" id="ARBA00022737"/>
    </source>
</evidence>
<dbReference type="PROSITE" id="PS00018">
    <property type="entry name" value="EF_HAND_1"/>
    <property type="match status" value="1"/>
</dbReference>
<dbReference type="HOGENOM" id="CLU_098618_0_0_6"/>
<evidence type="ECO:0000256" key="15">
    <source>
        <dbReference type="SAM" id="MobiDB-lite"/>
    </source>
</evidence>
<dbReference type="EMBL" id="AKKL01000014">
    <property type="protein sequence ID" value="EKT63705.1"/>
    <property type="molecule type" value="Genomic_DNA"/>
</dbReference>
<dbReference type="SUPFAM" id="SSF74653">
    <property type="entry name" value="TolA/TonB C-terminal domain"/>
    <property type="match status" value="1"/>
</dbReference>
<evidence type="ECO:0000256" key="6">
    <source>
        <dbReference type="ARBA" id="ARBA00022519"/>
    </source>
</evidence>
<evidence type="ECO:0000256" key="11">
    <source>
        <dbReference type="ARBA" id="ARBA00022989"/>
    </source>
</evidence>
<dbReference type="Pfam" id="PF03544">
    <property type="entry name" value="TonB_C"/>
    <property type="match status" value="1"/>
</dbReference>
<feature type="region of interest" description="Disordered" evidence="15">
    <location>
        <begin position="49"/>
        <end position="177"/>
    </location>
</feature>
<comment type="subunit">
    <text evidence="13">Homodimer. Forms a complex with the accessory proteins ExbB and ExbD.</text>
</comment>
<dbReference type="GO" id="GO:0055085">
    <property type="term" value="P:transmembrane transport"/>
    <property type="evidence" value="ECO:0007669"/>
    <property type="project" value="InterPro"/>
</dbReference>
<comment type="caution">
    <text evidence="17">The sequence shown here is derived from an EMBL/GenBank/DDBJ whole genome shotgun (WGS) entry which is preliminary data.</text>
</comment>
<comment type="subcellular location">
    <subcellularLocation>
        <location evidence="1 14">Cell inner membrane</location>
        <topology evidence="1 14">Single-pass membrane protein</topology>
        <orientation evidence="1 14">Periplasmic side</orientation>
    </subcellularLocation>
</comment>
<dbReference type="InterPro" id="IPR018247">
    <property type="entry name" value="EF_Hand_1_Ca_BS"/>
</dbReference>
<sequence>MRWIRWPLIIILSLSIHAGLAMAWIFNQPKMTPVAEPMTVAMIAFESEQPATEPVTAQSEPAPQPEPEPEPEPIVEPEPVVEPVIALPEKKPEVKKKPTPKKEEKREIKKDAKPVEKKLAKNDSDLKPLSDLNAAPAKSNTNVTAKNNGATSSESTSKRGPQAIRKQAPSYPERARRLGKDGYVKVRYDIDEDGRVTNIEFVEASPKGLFERDVKRAMNRWTFEKLPAKGYVTEIYFKIDGTVSQV</sequence>
<name>K8X5F9_9GAMM</name>
<comment type="similarity">
    <text evidence="2 14">Belongs to the TonB family.</text>
</comment>
<evidence type="ECO:0000256" key="9">
    <source>
        <dbReference type="ARBA" id="ARBA00022927"/>
    </source>
</evidence>
<evidence type="ECO:0000256" key="3">
    <source>
        <dbReference type="ARBA" id="ARBA00022362"/>
    </source>
</evidence>
<keyword evidence="8" id="KW-0677">Repeat</keyword>
<evidence type="ECO:0000256" key="10">
    <source>
        <dbReference type="ARBA" id="ARBA00022968"/>
    </source>
</evidence>
<dbReference type="InterPro" id="IPR051045">
    <property type="entry name" value="TonB-dependent_transducer"/>
</dbReference>
<keyword evidence="10 14" id="KW-0735">Signal-anchor</keyword>
<dbReference type="eggNOG" id="COG0810">
    <property type="taxonomic scope" value="Bacteria"/>
</dbReference>
<dbReference type="STRING" id="1141662.OOA_05007"/>
<evidence type="ECO:0000256" key="12">
    <source>
        <dbReference type="ARBA" id="ARBA00023136"/>
    </source>
</evidence>
<reference evidence="17 18" key="1">
    <citation type="journal article" date="2012" name="BMC Genomics">
        <title>Comparative genomics of bacteria in the genus Providencia isolated from wild Drosophila melanogaster.</title>
        <authorList>
            <person name="Galac M.R."/>
            <person name="Lazzaro B.P."/>
        </authorList>
    </citation>
    <scope>NUCLEOTIDE SEQUENCE [LARGE SCALE GENOMIC DNA]</scope>
    <source>
        <strain evidence="17 18">DSM 19968</strain>
    </source>
</reference>
<gene>
    <name evidence="17" type="ORF">OOA_05007</name>
</gene>
<dbReference type="PANTHER" id="PTHR33446:SF8">
    <property type="entry name" value="PROTEIN TONB"/>
    <property type="match status" value="1"/>
</dbReference>
<organism evidence="17 18">
    <name type="scientific">Providencia burhodogranariea DSM 19968</name>
    <dbReference type="NCBI Taxonomy" id="1141662"/>
    <lineage>
        <taxon>Bacteria</taxon>
        <taxon>Pseudomonadati</taxon>
        <taxon>Pseudomonadota</taxon>
        <taxon>Gammaproteobacteria</taxon>
        <taxon>Enterobacterales</taxon>
        <taxon>Morganellaceae</taxon>
        <taxon>Providencia</taxon>
    </lineage>
</organism>
<evidence type="ECO:0000313" key="17">
    <source>
        <dbReference type="EMBL" id="EKT63705.1"/>
    </source>
</evidence>
<dbReference type="InterPro" id="IPR006260">
    <property type="entry name" value="TonB/TolA_C"/>
</dbReference>
<evidence type="ECO:0000256" key="14">
    <source>
        <dbReference type="RuleBase" id="RU362123"/>
    </source>
</evidence>
<dbReference type="InterPro" id="IPR049924">
    <property type="entry name" value="TonB_pro-rich"/>
</dbReference>
<evidence type="ECO:0000313" key="18">
    <source>
        <dbReference type="Proteomes" id="UP000009336"/>
    </source>
</evidence>
<dbReference type="PANTHER" id="PTHR33446">
    <property type="entry name" value="PROTEIN TONB-RELATED"/>
    <property type="match status" value="1"/>
</dbReference>
<dbReference type="Proteomes" id="UP000009336">
    <property type="component" value="Unassembled WGS sequence"/>
</dbReference>
<proteinExistence type="inferred from homology"/>
<dbReference type="InterPro" id="IPR003538">
    <property type="entry name" value="TonB"/>
</dbReference>
<evidence type="ECO:0000256" key="13">
    <source>
        <dbReference type="ARBA" id="ARBA00025849"/>
    </source>
</evidence>
<dbReference type="GO" id="GO:0015031">
    <property type="term" value="P:protein transport"/>
    <property type="evidence" value="ECO:0007669"/>
    <property type="project" value="UniProtKB-UniRule"/>
</dbReference>
<dbReference type="PRINTS" id="PR01374">
    <property type="entry name" value="TONBPROTEIN"/>
</dbReference>
<dbReference type="GO" id="GO:0031992">
    <property type="term" value="F:energy transducer activity"/>
    <property type="evidence" value="ECO:0007669"/>
    <property type="project" value="InterPro"/>
</dbReference>